<dbReference type="Gene3D" id="1.10.10.10">
    <property type="entry name" value="Winged helix-like DNA-binding domain superfamily/Winged helix DNA-binding domain"/>
    <property type="match status" value="1"/>
</dbReference>
<dbReference type="EMBL" id="BLAD01000061">
    <property type="protein sequence ID" value="GES02756.1"/>
    <property type="molecule type" value="Genomic_DNA"/>
</dbReference>
<dbReference type="InterPro" id="IPR014757">
    <property type="entry name" value="Tscrpt_reg_IclR_C"/>
</dbReference>
<protein>
    <submittedName>
        <fullName evidence="6">IclR family transcriptional regulator</fullName>
    </submittedName>
</protein>
<dbReference type="InterPro" id="IPR050707">
    <property type="entry name" value="HTH_MetabolicPath_Reg"/>
</dbReference>
<dbReference type="GO" id="GO:0003700">
    <property type="term" value="F:DNA-binding transcription factor activity"/>
    <property type="evidence" value="ECO:0007669"/>
    <property type="project" value="TreeGrafter"/>
</dbReference>
<dbReference type="SUPFAM" id="SSF46785">
    <property type="entry name" value="Winged helix' DNA-binding domain"/>
    <property type="match status" value="1"/>
</dbReference>
<dbReference type="PANTHER" id="PTHR30136">
    <property type="entry name" value="HELIX-TURN-HELIX TRANSCRIPTIONAL REGULATOR, ICLR FAMILY"/>
    <property type="match status" value="1"/>
</dbReference>
<dbReference type="InterPro" id="IPR005471">
    <property type="entry name" value="Tscrpt_reg_IclR_N"/>
</dbReference>
<dbReference type="InterPro" id="IPR036390">
    <property type="entry name" value="WH_DNA-bd_sf"/>
</dbReference>
<gene>
    <name evidence="6" type="ORF">Acor_48220</name>
</gene>
<evidence type="ECO:0000259" key="4">
    <source>
        <dbReference type="PROSITE" id="PS51077"/>
    </source>
</evidence>
<dbReference type="Gene3D" id="3.30.450.40">
    <property type="match status" value="1"/>
</dbReference>
<name>A0A5M3W226_9ACTN</name>
<comment type="caution">
    <text evidence="6">The sequence shown here is derived from an EMBL/GenBank/DDBJ whole genome shotgun (WGS) entry which is preliminary data.</text>
</comment>
<evidence type="ECO:0000313" key="7">
    <source>
        <dbReference type="Proteomes" id="UP000334990"/>
    </source>
</evidence>
<proteinExistence type="predicted"/>
<dbReference type="Proteomes" id="UP000334990">
    <property type="component" value="Unassembled WGS sequence"/>
</dbReference>
<evidence type="ECO:0000313" key="6">
    <source>
        <dbReference type="EMBL" id="GES02756.1"/>
    </source>
</evidence>
<evidence type="ECO:0000256" key="3">
    <source>
        <dbReference type="ARBA" id="ARBA00023163"/>
    </source>
</evidence>
<keyword evidence="1" id="KW-0805">Transcription regulation</keyword>
<dbReference type="InterPro" id="IPR036388">
    <property type="entry name" value="WH-like_DNA-bd_sf"/>
</dbReference>
<dbReference type="PROSITE" id="PS51078">
    <property type="entry name" value="ICLR_ED"/>
    <property type="match status" value="1"/>
</dbReference>
<dbReference type="PANTHER" id="PTHR30136:SF24">
    <property type="entry name" value="HTH-TYPE TRANSCRIPTIONAL REPRESSOR ALLR"/>
    <property type="match status" value="1"/>
</dbReference>
<dbReference type="SUPFAM" id="SSF55781">
    <property type="entry name" value="GAF domain-like"/>
    <property type="match status" value="1"/>
</dbReference>
<dbReference type="Pfam" id="PF09339">
    <property type="entry name" value="HTH_IclR"/>
    <property type="match status" value="1"/>
</dbReference>
<dbReference type="PROSITE" id="PS51077">
    <property type="entry name" value="HTH_ICLR"/>
    <property type="match status" value="1"/>
</dbReference>
<sequence length="266" mass="29073">MSGVAEEHTDRKAPRYPIESVSNALRLLLMLRDEPQIRLTQASAALGVALSTAHRLLAMLEYHGFVRNDESLRAYVAGPALTDIGLAVVQKMDIRRAARPILEQLRAESGETVHLAALDGVSVLFLDCVESSRELRATARTGRALPAHCTAVGKAILAAFTNDELDRLYPADDLPPRTDRSIRTRAELRKELRDVRQRDYASNIGESEALLGSVAVSLPHQIRGRFVGISLAAPLNRLDPAKAAPQVAMLRRARDALTARLRPALG</sequence>
<feature type="domain" description="IclR-ED" evidence="5">
    <location>
        <begin position="80"/>
        <end position="263"/>
    </location>
</feature>
<evidence type="ECO:0000256" key="1">
    <source>
        <dbReference type="ARBA" id="ARBA00023015"/>
    </source>
</evidence>
<accession>A0A5M3W226</accession>
<keyword evidence="7" id="KW-1185">Reference proteome</keyword>
<reference evidence="6 7" key="1">
    <citation type="submission" date="2019-10" db="EMBL/GenBank/DDBJ databases">
        <title>Whole genome shotgun sequence of Acrocarpospora corrugata NBRC 13972.</title>
        <authorList>
            <person name="Ichikawa N."/>
            <person name="Kimura A."/>
            <person name="Kitahashi Y."/>
            <person name="Komaki H."/>
            <person name="Oguchi A."/>
        </authorList>
    </citation>
    <scope>NUCLEOTIDE SEQUENCE [LARGE SCALE GENOMIC DNA]</scope>
    <source>
        <strain evidence="6 7">NBRC 13972</strain>
    </source>
</reference>
<feature type="domain" description="HTH iclR-type" evidence="4">
    <location>
        <begin position="18"/>
        <end position="79"/>
    </location>
</feature>
<evidence type="ECO:0000256" key="2">
    <source>
        <dbReference type="ARBA" id="ARBA00023125"/>
    </source>
</evidence>
<dbReference type="SMART" id="SM00346">
    <property type="entry name" value="HTH_ICLR"/>
    <property type="match status" value="1"/>
</dbReference>
<dbReference type="RefSeq" id="WP_155338965.1">
    <property type="nucleotide sequence ID" value="NZ_BAAABN010000011.1"/>
</dbReference>
<dbReference type="InterPro" id="IPR029016">
    <property type="entry name" value="GAF-like_dom_sf"/>
</dbReference>
<keyword evidence="2" id="KW-0238">DNA-binding</keyword>
<dbReference type="GO" id="GO:0003677">
    <property type="term" value="F:DNA binding"/>
    <property type="evidence" value="ECO:0007669"/>
    <property type="project" value="UniProtKB-KW"/>
</dbReference>
<dbReference type="GO" id="GO:0045892">
    <property type="term" value="P:negative regulation of DNA-templated transcription"/>
    <property type="evidence" value="ECO:0007669"/>
    <property type="project" value="TreeGrafter"/>
</dbReference>
<evidence type="ECO:0000259" key="5">
    <source>
        <dbReference type="PROSITE" id="PS51078"/>
    </source>
</evidence>
<keyword evidence="3" id="KW-0804">Transcription</keyword>
<dbReference type="AlphaFoldDB" id="A0A5M3W226"/>
<dbReference type="OrthoDB" id="7274111at2"/>
<organism evidence="6 7">
    <name type="scientific">Acrocarpospora corrugata</name>
    <dbReference type="NCBI Taxonomy" id="35763"/>
    <lineage>
        <taxon>Bacteria</taxon>
        <taxon>Bacillati</taxon>
        <taxon>Actinomycetota</taxon>
        <taxon>Actinomycetes</taxon>
        <taxon>Streptosporangiales</taxon>
        <taxon>Streptosporangiaceae</taxon>
        <taxon>Acrocarpospora</taxon>
    </lineage>
</organism>
<dbReference type="Pfam" id="PF01614">
    <property type="entry name" value="IclR_C"/>
    <property type="match status" value="1"/>
</dbReference>